<reference evidence="2 3" key="1">
    <citation type="submission" date="2020-04" db="EMBL/GenBank/DDBJ databases">
        <authorList>
            <person name="De Canck E."/>
        </authorList>
    </citation>
    <scope>NUCLEOTIDE SEQUENCE [LARGE SCALE GENOMIC DNA]</scope>
    <source>
        <strain evidence="2 3">LMG 29542</strain>
    </source>
</reference>
<protein>
    <recommendedName>
        <fullName evidence="4">Lysozyme inhibitor LprI N-terminal domain-containing protein</fullName>
    </recommendedName>
</protein>
<proteinExistence type="predicted"/>
<name>A0A6J5EC06_9BURK</name>
<feature type="chain" id="PRO_5026871075" description="Lysozyme inhibitor LprI N-terminal domain-containing protein" evidence="1">
    <location>
        <begin position="20"/>
        <end position="224"/>
    </location>
</feature>
<evidence type="ECO:0000256" key="1">
    <source>
        <dbReference type="SAM" id="SignalP"/>
    </source>
</evidence>
<dbReference type="EMBL" id="CADIKH010000020">
    <property type="protein sequence ID" value="CAB3762722.1"/>
    <property type="molecule type" value="Genomic_DNA"/>
</dbReference>
<dbReference type="RefSeq" id="WP_175228576.1">
    <property type="nucleotide sequence ID" value="NZ_CADIKH010000020.1"/>
</dbReference>
<gene>
    <name evidence="2" type="ORF">LMG29542_04436</name>
</gene>
<sequence length="224" mass="25400">MIIRVMTLHVLLIFSTVYAQSAFGAIETNEMDTEVEEQCGISMRVPALKNIYNQELTFDCAGSYREGRKAVLSMDFQYDPNRNSGADLISFVIENIGIEQKIRSGKNSIFHQSEKSDMPSLSAGASYSGSDCEPVTKTIISAIQGRNWHGWIAEEKFGRRRMDCKSYKQYTSRYRCIHLMIGNEVATAQVGGVCLLRKRELSLERGFSYDLFIDMLKSARFLNQ</sequence>
<keyword evidence="1" id="KW-0732">Signal</keyword>
<evidence type="ECO:0008006" key="4">
    <source>
        <dbReference type="Google" id="ProtNLM"/>
    </source>
</evidence>
<feature type="signal peptide" evidence="1">
    <location>
        <begin position="1"/>
        <end position="19"/>
    </location>
</feature>
<dbReference type="AlphaFoldDB" id="A0A6J5EC06"/>
<dbReference type="Proteomes" id="UP000494363">
    <property type="component" value="Unassembled WGS sequence"/>
</dbReference>
<accession>A0A6J5EC06</accession>
<evidence type="ECO:0000313" key="2">
    <source>
        <dbReference type="EMBL" id="CAB3762722.1"/>
    </source>
</evidence>
<keyword evidence="3" id="KW-1185">Reference proteome</keyword>
<organism evidence="2 3">
    <name type="scientific">Paraburkholderia humisilvae</name>
    <dbReference type="NCBI Taxonomy" id="627669"/>
    <lineage>
        <taxon>Bacteria</taxon>
        <taxon>Pseudomonadati</taxon>
        <taxon>Pseudomonadota</taxon>
        <taxon>Betaproteobacteria</taxon>
        <taxon>Burkholderiales</taxon>
        <taxon>Burkholderiaceae</taxon>
        <taxon>Paraburkholderia</taxon>
    </lineage>
</organism>
<evidence type="ECO:0000313" key="3">
    <source>
        <dbReference type="Proteomes" id="UP000494363"/>
    </source>
</evidence>